<dbReference type="NCBIfam" id="TIGR00525">
    <property type="entry name" value="folB"/>
    <property type="match status" value="1"/>
</dbReference>
<protein>
    <recommendedName>
        <fullName evidence="9">Bifunctional folate synthesis protein</fullName>
    </recommendedName>
    <domain>
        <recommendedName>
            <fullName evidence="9">Dihydroneopterin aldolase</fullName>
            <shortName evidence="9">DHNA</shortName>
            <ecNumber evidence="9">4.1.2.25</ecNumber>
        </recommendedName>
        <alternativeName>
            <fullName evidence="9">7,8-dihydroneopterin aldolase</fullName>
        </alternativeName>
    </domain>
    <domain>
        <recommendedName>
            <fullName evidence="9">2-amino-4-hydroxy-6-hydroxymethyldihydropteridine pyrophosphokinase</fullName>
            <ecNumber evidence="9">2.7.6.3</ecNumber>
        </recommendedName>
        <alternativeName>
            <fullName evidence="9">6-hydroxymethyl-7,8-dihydropterin pyrophosphokinase</fullName>
            <shortName evidence="9">PPPK</shortName>
        </alternativeName>
        <alternativeName>
            <fullName evidence="9">7,8-dihydro-6-hydroxymethylpterin pyrophosphokinase</fullName>
            <shortName evidence="9">HPPK</shortName>
        </alternativeName>
    </domain>
</protein>
<dbReference type="AlphaFoldDB" id="A0A6N7WXY6"/>
<name>A0A6N7WXY6_9FIRM</name>
<dbReference type="SMART" id="SM00905">
    <property type="entry name" value="FolB"/>
    <property type="match status" value="1"/>
</dbReference>
<comment type="caution">
    <text evidence="11">The sequence shown here is derived from an EMBL/GenBank/DDBJ whole genome shotgun (WGS) entry which is preliminary data.</text>
</comment>
<dbReference type="EC" id="2.7.6.3" evidence="9"/>
<dbReference type="CDD" id="cd00534">
    <property type="entry name" value="DHNA_DHNTPE"/>
    <property type="match status" value="1"/>
</dbReference>
<evidence type="ECO:0000313" key="11">
    <source>
        <dbReference type="EMBL" id="MST61745.1"/>
    </source>
</evidence>
<dbReference type="UniPathway" id="UPA00077">
    <property type="reaction ID" value="UER00154"/>
</dbReference>
<comment type="function">
    <text evidence="9">Catalyzes the conversion of 7,8-dihydroneopterin to 6-hydroxymethyl-7,8-dihydropterin.</text>
</comment>
<comment type="catalytic activity">
    <reaction evidence="1">
        <text>6-hydroxymethyl-7,8-dihydropterin + ATP = (7,8-dihydropterin-6-yl)methyl diphosphate + AMP + H(+)</text>
        <dbReference type="Rhea" id="RHEA:11412"/>
        <dbReference type="ChEBI" id="CHEBI:15378"/>
        <dbReference type="ChEBI" id="CHEBI:30616"/>
        <dbReference type="ChEBI" id="CHEBI:44841"/>
        <dbReference type="ChEBI" id="CHEBI:72950"/>
        <dbReference type="ChEBI" id="CHEBI:456215"/>
        <dbReference type="EC" id="2.7.6.3"/>
    </reaction>
</comment>
<comment type="catalytic activity">
    <reaction evidence="9">
        <text>7,8-dihydroneopterin = 6-hydroxymethyl-7,8-dihydropterin + glycolaldehyde</text>
        <dbReference type="Rhea" id="RHEA:10540"/>
        <dbReference type="ChEBI" id="CHEBI:17001"/>
        <dbReference type="ChEBI" id="CHEBI:17071"/>
        <dbReference type="ChEBI" id="CHEBI:44841"/>
        <dbReference type="EC" id="4.1.2.25"/>
    </reaction>
</comment>
<reference evidence="11 12" key="1">
    <citation type="submission" date="2019-08" db="EMBL/GenBank/DDBJ databases">
        <title>In-depth cultivation of the pig gut microbiome towards novel bacterial diversity and tailored functional studies.</title>
        <authorList>
            <person name="Wylensek D."/>
            <person name="Hitch T.C.A."/>
            <person name="Clavel T."/>
        </authorList>
    </citation>
    <scope>NUCLEOTIDE SEQUENCE [LARGE SCALE GENOMIC DNA]</scope>
    <source>
        <strain evidence="11 12">WCA-SAB-591-4A-A</strain>
    </source>
</reference>
<dbReference type="PROSITE" id="PS00794">
    <property type="entry name" value="HPPK"/>
    <property type="match status" value="1"/>
</dbReference>
<dbReference type="PANTHER" id="PTHR43071">
    <property type="entry name" value="2-AMINO-4-HYDROXY-6-HYDROXYMETHYLDIHYDROPTERIDINE PYROPHOSPHOKINASE"/>
    <property type="match status" value="1"/>
</dbReference>
<organism evidence="11 12">
    <name type="scientific">Peptostreptococcus porci</name>
    <dbReference type="NCBI Taxonomy" id="2652282"/>
    <lineage>
        <taxon>Bacteria</taxon>
        <taxon>Bacillati</taxon>
        <taxon>Bacillota</taxon>
        <taxon>Clostridia</taxon>
        <taxon>Peptostreptococcales</taxon>
        <taxon>Peptostreptococcaceae</taxon>
        <taxon>Peptostreptococcus</taxon>
    </lineage>
</organism>
<evidence type="ECO:0000256" key="2">
    <source>
        <dbReference type="ARBA" id="ARBA00005051"/>
    </source>
</evidence>
<comment type="similarity">
    <text evidence="9">Belongs to the DHNA family.</text>
</comment>
<sequence>MDSIKIDGIEFYGYHGVLESEKTLGQMFSVNCEFFMDTSRIYDDIENTVNYADVAIDIREFCENNRYDLLEVLCNDLSKYILCKYDKICELKLSIEKPHAPIPTKFSNVSINIHRKRVIAYLAIGSNLGDRENFLSMVFDEIQKCSYIKEIKRSSFIETIPYGVEDQPDFLNGAVKVETIFTPFELLDFCKNTERLAGRKATRRWGERTLDVDIISYGDEVVNDENLKIPHVEMHLRDFVLKPLFEIEPYYYHPVSKKYIREMLMEIK</sequence>
<comment type="pathway">
    <text evidence="2">Cofactor biosynthesis; tetrahydrofolate biosynthesis; 2-amino-4-hydroxy-6-hydroxymethyl-7,8-dihydropteridine diphosphate from 7,8-dihydroneopterin triphosphate: step 4/4.</text>
</comment>
<keyword evidence="8 9" id="KW-0289">Folate biosynthesis</keyword>
<dbReference type="GO" id="GO:0016301">
    <property type="term" value="F:kinase activity"/>
    <property type="evidence" value="ECO:0007669"/>
    <property type="project" value="UniProtKB-KW"/>
</dbReference>
<gene>
    <name evidence="11" type="primary">folK</name>
    <name evidence="11" type="ORF">FYJ71_01995</name>
</gene>
<evidence type="ECO:0000256" key="1">
    <source>
        <dbReference type="ARBA" id="ARBA00000198"/>
    </source>
</evidence>
<dbReference type="InterPro" id="IPR006157">
    <property type="entry name" value="FolB_dom"/>
</dbReference>
<dbReference type="GO" id="GO:0005524">
    <property type="term" value="F:ATP binding"/>
    <property type="evidence" value="ECO:0007669"/>
    <property type="project" value="UniProtKB-KW"/>
</dbReference>
<accession>A0A6N7WXY6</accession>
<dbReference type="Pfam" id="PF01288">
    <property type="entry name" value="HPPK"/>
    <property type="match status" value="1"/>
</dbReference>
<dbReference type="InterPro" id="IPR035907">
    <property type="entry name" value="Hppk_sf"/>
</dbReference>
<dbReference type="EMBL" id="VUNE01000001">
    <property type="protein sequence ID" value="MST61745.1"/>
    <property type="molecule type" value="Genomic_DNA"/>
</dbReference>
<keyword evidence="9" id="KW-0456">Lyase</keyword>
<dbReference type="Pfam" id="PF02152">
    <property type="entry name" value="FolB"/>
    <property type="match status" value="1"/>
</dbReference>
<dbReference type="InterPro" id="IPR043133">
    <property type="entry name" value="GTP-CH-I_C/QueF"/>
</dbReference>
<keyword evidence="6 11" id="KW-0418">Kinase</keyword>
<keyword evidence="5" id="KW-0547">Nucleotide-binding</keyword>
<evidence type="ECO:0000256" key="7">
    <source>
        <dbReference type="ARBA" id="ARBA00022840"/>
    </source>
</evidence>
<keyword evidence="12" id="KW-1185">Reference proteome</keyword>
<dbReference type="InterPro" id="IPR000550">
    <property type="entry name" value="Hppk"/>
</dbReference>
<dbReference type="PANTHER" id="PTHR43071:SF1">
    <property type="entry name" value="2-AMINO-4-HYDROXY-6-HYDROXYMETHYLDIHYDROPTERIDINE PYROPHOSPHOKINASE"/>
    <property type="match status" value="1"/>
</dbReference>
<evidence type="ECO:0000256" key="8">
    <source>
        <dbReference type="ARBA" id="ARBA00022909"/>
    </source>
</evidence>
<evidence type="ECO:0000256" key="6">
    <source>
        <dbReference type="ARBA" id="ARBA00022777"/>
    </source>
</evidence>
<dbReference type="Proteomes" id="UP000440713">
    <property type="component" value="Unassembled WGS sequence"/>
</dbReference>
<dbReference type="GO" id="GO:0046656">
    <property type="term" value="P:folic acid biosynthetic process"/>
    <property type="evidence" value="ECO:0007669"/>
    <property type="project" value="UniProtKB-UniRule"/>
</dbReference>
<evidence type="ECO:0000256" key="9">
    <source>
        <dbReference type="RuleBase" id="RU362079"/>
    </source>
</evidence>
<dbReference type="SUPFAM" id="SSF55620">
    <property type="entry name" value="Tetrahydrobiopterin biosynthesis enzymes-like"/>
    <property type="match status" value="1"/>
</dbReference>
<keyword evidence="4 11" id="KW-0808">Transferase</keyword>
<evidence type="ECO:0000256" key="5">
    <source>
        <dbReference type="ARBA" id="ARBA00022741"/>
    </source>
</evidence>
<dbReference type="NCBIfam" id="TIGR01498">
    <property type="entry name" value="folK"/>
    <property type="match status" value="1"/>
</dbReference>
<evidence type="ECO:0000256" key="4">
    <source>
        <dbReference type="ARBA" id="ARBA00022679"/>
    </source>
</evidence>
<evidence type="ECO:0000256" key="3">
    <source>
        <dbReference type="ARBA" id="ARBA00009640"/>
    </source>
</evidence>
<dbReference type="GO" id="GO:0003848">
    <property type="term" value="F:2-amino-4-hydroxy-6-hydroxymethyldihydropteridine diphosphokinase activity"/>
    <property type="evidence" value="ECO:0007669"/>
    <property type="project" value="UniProtKB-EC"/>
</dbReference>
<proteinExistence type="inferred from homology"/>
<dbReference type="RefSeq" id="WP_154537132.1">
    <property type="nucleotide sequence ID" value="NZ_VUNE01000001.1"/>
</dbReference>
<dbReference type="EC" id="4.1.2.25" evidence="9"/>
<dbReference type="GO" id="GO:0046654">
    <property type="term" value="P:tetrahydrofolate biosynthetic process"/>
    <property type="evidence" value="ECO:0007669"/>
    <property type="project" value="UniProtKB-UniRule"/>
</dbReference>
<dbReference type="SUPFAM" id="SSF55083">
    <property type="entry name" value="6-hydroxymethyl-7,8-dihydropterin pyrophosphokinase, HPPK"/>
    <property type="match status" value="1"/>
</dbReference>
<comment type="pathway">
    <text evidence="9">Cofactor biosynthesis; tetrahydrofolate biosynthesis; 2-amino-4-hydroxy-6-hydroxymethyl-7,8-dihydropteridine diphosphate from 7,8-dihydroneopterin triphosphate: step 3/4.</text>
</comment>
<dbReference type="Gene3D" id="3.30.1130.10">
    <property type="match status" value="1"/>
</dbReference>
<dbReference type="GO" id="GO:0004150">
    <property type="term" value="F:dihydroneopterin aldolase activity"/>
    <property type="evidence" value="ECO:0007669"/>
    <property type="project" value="UniProtKB-UniRule"/>
</dbReference>
<feature type="domain" description="7,8-dihydro-6-hydroxymethylpterin-pyrophosphokinase" evidence="10">
    <location>
        <begin position="204"/>
        <end position="215"/>
    </location>
</feature>
<dbReference type="CDD" id="cd00483">
    <property type="entry name" value="HPPK"/>
    <property type="match status" value="1"/>
</dbReference>
<comment type="similarity">
    <text evidence="3">In the N-terminal section; belongs to the DHNA family.</text>
</comment>
<dbReference type="NCBIfam" id="TIGR00526">
    <property type="entry name" value="folB_dom"/>
    <property type="match status" value="1"/>
</dbReference>
<keyword evidence="7" id="KW-0067">ATP-binding</keyword>
<dbReference type="Gene3D" id="3.30.70.560">
    <property type="entry name" value="7,8-Dihydro-6-hydroxymethylpterin-pyrophosphokinase HPPK"/>
    <property type="match status" value="1"/>
</dbReference>
<evidence type="ECO:0000313" key="12">
    <source>
        <dbReference type="Proteomes" id="UP000440713"/>
    </source>
</evidence>
<evidence type="ECO:0000259" key="10">
    <source>
        <dbReference type="PROSITE" id="PS00794"/>
    </source>
</evidence>
<dbReference type="InterPro" id="IPR006156">
    <property type="entry name" value="Dihydroneopterin_aldolase"/>
</dbReference>